<organism evidence="2">
    <name type="scientific">viral metagenome</name>
    <dbReference type="NCBI Taxonomy" id="1070528"/>
    <lineage>
        <taxon>unclassified sequences</taxon>
        <taxon>metagenomes</taxon>
        <taxon>organismal metagenomes</taxon>
    </lineage>
</organism>
<accession>A0A6C0CS49</accession>
<protein>
    <submittedName>
        <fullName evidence="2">Uncharacterized protein</fullName>
    </submittedName>
</protein>
<evidence type="ECO:0000313" key="2">
    <source>
        <dbReference type="EMBL" id="QHT07368.1"/>
    </source>
</evidence>
<dbReference type="AlphaFoldDB" id="A0A6C0CS49"/>
<feature type="compositionally biased region" description="Basic and acidic residues" evidence="1">
    <location>
        <begin position="146"/>
        <end position="157"/>
    </location>
</feature>
<feature type="region of interest" description="Disordered" evidence="1">
    <location>
        <begin position="137"/>
        <end position="157"/>
    </location>
</feature>
<proteinExistence type="predicted"/>
<reference evidence="2" key="1">
    <citation type="journal article" date="2020" name="Nature">
        <title>Giant virus diversity and host interactions through global metagenomics.</title>
        <authorList>
            <person name="Schulz F."/>
            <person name="Roux S."/>
            <person name="Paez-Espino D."/>
            <person name="Jungbluth S."/>
            <person name="Walsh D.A."/>
            <person name="Denef V.J."/>
            <person name="McMahon K.D."/>
            <person name="Konstantinidis K.T."/>
            <person name="Eloe-Fadrosh E.A."/>
            <person name="Kyrpides N.C."/>
            <person name="Woyke T."/>
        </authorList>
    </citation>
    <scope>NUCLEOTIDE SEQUENCE</scope>
    <source>
        <strain evidence="2">GVMAG-M-3300021963-12</strain>
    </source>
</reference>
<evidence type="ECO:0000256" key="1">
    <source>
        <dbReference type="SAM" id="MobiDB-lite"/>
    </source>
</evidence>
<dbReference type="EMBL" id="MN739481">
    <property type="protein sequence ID" value="QHT07368.1"/>
    <property type="molecule type" value="Genomic_DNA"/>
</dbReference>
<name>A0A6C0CS49_9ZZZZ</name>
<sequence length="157" mass="18271">MFCCRAGHSIRKQILSFMYPKEPVIEQTTDSNITKIEYISSQRTITKYRIWDKQARVLTKDELNKIFKEKISVPWLSIGSQSMLGHFDNTELIEQYVVPGNVITTTFLEDNYPYFYDWKYLDSQTFEEVDFPAEGITINDSGMETNPEKSKESGSPK</sequence>